<dbReference type="GO" id="GO:0000139">
    <property type="term" value="C:Golgi membrane"/>
    <property type="evidence" value="ECO:0007669"/>
    <property type="project" value="UniProtKB-SubCell"/>
</dbReference>
<dbReference type="Pfam" id="PF24598">
    <property type="entry name" value="DOP1_C"/>
    <property type="match status" value="1"/>
</dbReference>
<dbReference type="InterPro" id="IPR056457">
    <property type="entry name" value="DOP1_C"/>
</dbReference>
<accession>A0A7D9CWV1</accession>
<evidence type="ECO:0000256" key="4">
    <source>
        <dbReference type="ARBA" id="ARBA00023034"/>
    </source>
</evidence>
<feature type="domain" description="DOP1-like middle TPR" evidence="8">
    <location>
        <begin position="383"/>
        <end position="580"/>
    </location>
</feature>
<reference evidence="10 11" key="1">
    <citation type="submission" date="2019-07" db="EMBL/GenBank/DDBJ databases">
        <authorList>
            <person name="Friedrich A."/>
            <person name="Schacherer J."/>
        </authorList>
    </citation>
    <scope>NUCLEOTIDE SEQUENCE [LARGE SCALE GENOMIC DNA]</scope>
</reference>
<evidence type="ECO:0000256" key="6">
    <source>
        <dbReference type="ARBA" id="ARBA00046326"/>
    </source>
</evidence>
<dbReference type="Proteomes" id="UP000478008">
    <property type="component" value="Unassembled WGS sequence"/>
</dbReference>
<dbReference type="InterPro" id="IPR056458">
    <property type="entry name" value="TPR_DOP1_M"/>
</dbReference>
<evidence type="ECO:0000256" key="3">
    <source>
        <dbReference type="ARBA" id="ARBA00022927"/>
    </source>
</evidence>
<name>A0A7D9CWV1_DEKBR</name>
<evidence type="ECO:0000256" key="1">
    <source>
        <dbReference type="ARBA" id="ARBA00004395"/>
    </source>
</evidence>
<keyword evidence="2" id="KW-0813">Transport</keyword>
<evidence type="ECO:0000313" key="10">
    <source>
        <dbReference type="EMBL" id="VUG17113.1"/>
    </source>
</evidence>
<sequence>MGVSSDNSGQSKGSNFLRSMAPLPLFLGRSNGNSNERKLSSKEKKYKANIERALASFDSVEEWADYISFLGKLQRALQTNPDRKNNHWIPHEFDVSGLLAQCISPNLPGGVHLKAIEVYTDIFDILGPTELSKRTQIWIPGILPLMAYASINVKPSVLKIYKEYLGKIEAESLRISFKPILLSLLPALDDVTSEFFSSIMNLIDMFRTNLNNDTHFWQCMFLCIITSSDKRGGAMQYCQRKLPNFTTPKVVDKTGEKHTDKNSVLDHLSQEIKDCVTPEAGLLFRAFASGLLDTNVLVQRGFFDILLSKMPLNSPVLQNIASEKDRELLIMSVANTALRKDMSLNRRLWNWLLGGEESAIGMSLTSGSSEHQGNDVSISRSQYFHKFGYKYFLHSIISLIEGTSSSEPKYLQVIEACQICVAIMDRWEIGQRTIYEVFVPIIRAVAKGEKSLDADKFGRLLRAASAFFDGIDSETIWYHLYELIKKGEIDLVYFTVQNFHINDEDMLMNHIPYAALAILCYMPNEFEYKWIRLYEELLSLLSFSAISMEQSGRSEYFEYTNKCSEPDFKKGIIKKIDNYYEPFKENKGESANLENDLGGEDNPSQFSPLDFTCLYLSFIENKASISVKERNSAAFYAFCEALNQLTQKISIDALGWKDQTLLQSIEKIDVESFAIDDAPTAFGCALVFEYVTKSLSTIHIIETLKVVVTLLWKCLIHFSGKYQVEAAKNLWSLRESVKPKYIEACLSKLFLASDTVSRIRTFNILWTQSTLLNGMDSILVRPLHIILDDLKSDSHTDNAFIVNWLRASMLSGTLNRIFKICCKGLLTDYNFILDGEFANNESDDFGIFKYDLNTLYNLLTASEQGVHLAFKSELCVIDTDLEMKTITANNWNISTYKSLVLTVIQRFLSIKPPTNLDNENFQLYCSCVQLCLSLIKLLVDGSEKNFEAIFNLLVHTSETEVKEDRNHILNAYTLETIVDLMKLSSKKQLEVSIFETSEDSSKGSRFLEFIENGISKSVSPDQIHSWLNLILQTSDYFSELVFTVISGLTTCIINKIQEQFKTFSSEEQIEAGTDRNALIDTDDDICELVNGLQEILQKSHRYLGYLTSGNFVYGNANNTENSNKDPGFFGSMIQGVFQVEEPTYKDELYRRRVLLLKSLKKSVEIVYHVWSWTDEDKNSDEETQTAISSMSVRSNTYRASKLRFRCKKFLVSMYSDEPLETLETLIDCRKASAGATNDAERSMKIFHILDGEKDHKIVKYIINSLMSRVSITSLVVEERASLLTTLSEKSILLFFKLYIMTLGNEVLEESWTPIFQLLKEASSGYGGYKKLFPDILEFAAIICSKRINLSFGDQKKIKREVDDTFLKILNTVISNKMLLQTSQSNSSVISPSASPKSELGFSVKFESVKERSKHLPSSNNNAKEDLCPILAKVVPMIPQIMSDEDKLTTCLTTIVSNVVEPLVKPKSSLEKIPPTLLDLLQALSTTKESFSLKAWKILCVDIITGDHLFSCNCWNLDSWNAIFAKWIQDDPDKLLELIRKLSAYAGTNAPNIFNWNDTESNAGIMDLKRICYLLMVCPKDAFIMMGPRLQSQISGLLRSTNAASLKPYIYMMIRVIIITFSEVHLSTFWPTVYTELEATFQKLLEKLLELKFDDDVLGVEHEKLDLSDFDNNLILQACKLLDCLLILGPEEFQLDEWLFINDNADAVYGREDLPLISVIDKIASIKSLKVIDSGDTVKITSDIMDSKLKRPLLQGVKKIDKVFELRPFFERLRVFKYENDYAMKGVNTESIWKDMMEDLFN</sequence>
<dbReference type="GO" id="GO:0006895">
    <property type="term" value="P:Golgi to endosome transport"/>
    <property type="evidence" value="ECO:0007669"/>
    <property type="project" value="InterPro"/>
</dbReference>
<dbReference type="InterPro" id="IPR007249">
    <property type="entry name" value="DOP1_N"/>
</dbReference>
<evidence type="ECO:0000256" key="5">
    <source>
        <dbReference type="ARBA" id="ARBA00023136"/>
    </source>
</evidence>
<dbReference type="Pfam" id="PF24597">
    <property type="entry name" value="TPR_DOP1_M"/>
    <property type="match status" value="1"/>
</dbReference>
<evidence type="ECO:0000259" key="8">
    <source>
        <dbReference type="Pfam" id="PF24597"/>
    </source>
</evidence>
<dbReference type="GO" id="GO:0005768">
    <property type="term" value="C:endosome"/>
    <property type="evidence" value="ECO:0007669"/>
    <property type="project" value="TreeGrafter"/>
</dbReference>
<dbReference type="GO" id="GO:0005829">
    <property type="term" value="C:cytosol"/>
    <property type="evidence" value="ECO:0007669"/>
    <property type="project" value="GOC"/>
</dbReference>
<proteinExistence type="inferred from homology"/>
<dbReference type="PANTHER" id="PTHR14042">
    <property type="entry name" value="DOPEY-RELATED"/>
    <property type="match status" value="1"/>
</dbReference>
<keyword evidence="11" id="KW-1185">Reference proteome</keyword>
<dbReference type="SUPFAM" id="SSF48371">
    <property type="entry name" value="ARM repeat"/>
    <property type="match status" value="1"/>
</dbReference>
<dbReference type="PANTHER" id="PTHR14042:SF24">
    <property type="entry name" value="PROTEIN DOPEY-1 HOMOLOG"/>
    <property type="match status" value="1"/>
</dbReference>
<evidence type="ECO:0000313" key="11">
    <source>
        <dbReference type="Proteomes" id="UP000478008"/>
    </source>
</evidence>
<evidence type="ECO:0000259" key="9">
    <source>
        <dbReference type="Pfam" id="PF24598"/>
    </source>
</evidence>
<keyword evidence="5" id="KW-0472">Membrane</keyword>
<keyword evidence="3" id="KW-0653">Protein transport</keyword>
<organism evidence="10 11">
    <name type="scientific">Dekkera bruxellensis</name>
    <name type="common">Brettanomyces custersii</name>
    <dbReference type="NCBI Taxonomy" id="5007"/>
    <lineage>
        <taxon>Eukaryota</taxon>
        <taxon>Fungi</taxon>
        <taxon>Dikarya</taxon>
        <taxon>Ascomycota</taxon>
        <taxon>Saccharomycotina</taxon>
        <taxon>Pichiomycetes</taxon>
        <taxon>Pichiales</taxon>
        <taxon>Pichiaceae</taxon>
        <taxon>Brettanomyces</taxon>
    </lineage>
</organism>
<dbReference type="GO" id="GO:0015031">
    <property type="term" value="P:protein transport"/>
    <property type="evidence" value="ECO:0007669"/>
    <property type="project" value="UniProtKB-KW"/>
</dbReference>
<evidence type="ECO:0000256" key="2">
    <source>
        <dbReference type="ARBA" id="ARBA00022448"/>
    </source>
</evidence>
<feature type="domain" description="DOP1 N-terminal" evidence="7">
    <location>
        <begin position="41"/>
        <end position="356"/>
    </location>
</feature>
<keyword evidence="4" id="KW-0333">Golgi apparatus</keyword>
<protein>
    <submittedName>
        <fullName evidence="10">DEBR0S1_33496g1_1</fullName>
    </submittedName>
</protein>
<dbReference type="GO" id="GO:0005802">
    <property type="term" value="C:trans-Golgi network"/>
    <property type="evidence" value="ECO:0007669"/>
    <property type="project" value="TreeGrafter"/>
</dbReference>
<dbReference type="InterPro" id="IPR016024">
    <property type="entry name" value="ARM-type_fold"/>
</dbReference>
<dbReference type="InterPro" id="IPR040314">
    <property type="entry name" value="DOP1"/>
</dbReference>
<dbReference type="EMBL" id="CABFWN010000001">
    <property type="protein sequence ID" value="VUG17113.1"/>
    <property type="molecule type" value="Genomic_DNA"/>
</dbReference>
<gene>
    <name evidence="10" type="ORF">DEBR0S1_33496G</name>
</gene>
<dbReference type="Pfam" id="PF04118">
    <property type="entry name" value="Dopey_N"/>
    <property type="match status" value="1"/>
</dbReference>
<comment type="similarity">
    <text evidence="6">Belongs to the DOP1 family.</text>
</comment>
<comment type="subcellular location">
    <subcellularLocation>
        <location evidence="1">Golgi apparatus membrane</location>
        <topology evidence="1">Peripheral membrane protein</topology>
    </subcellularLocation>
</comment>
<evidence type="ECO:0000259" key="7">
    <source>
        <dbReference type="Pfam" id="PF04118"/>
    </source>
</evidence>
<feature type="domain" description="DOP1-like C-terminal" evidence="9">
    <location>
        <begin position="1294"/>
        <end position="1782"/>
    </location>
</feature>